<protein>
    <submittedName>
        <fullName evidence="1">Uncharacterized protein</fullName>
    </submittedName>
</protein>
<organism evidence="1 2">
    <name type="scientific">Artomyces pyxidatus</name>
    <dbReference type="NCBI Taxonomy" id="48021"/>
    <lineage>
        <taxon>Eukaryota</taxon>
        <taxon>Fungi</taxon>
        <taxon>Dikarya</taxon>
        <taxon>Basidiomycota</taxon>
        <taxon>Agaricomycotina</taxon>
        <taxon>Agaricomycetes</taxon>
        <taxon>Russulales</taxon>
        <taxon>Auriscalpiaceae</taxon>
        <taxon>Artomyces</taxon>
    </lineage>
</organism>
<comment type="caution">
    <text evidence="1">The sequence shown here is derived from an EMBL/GenBank/DDBJ whole genome shotgun (WGS) entry which is preliminary data.</text>
</comment>
<accession>A0ACB8SFS2</accession>
<reference evidence="1" key="2">
    <citation type="journal article" date="2022" name="New Phytol.">
        <title>Evolutionary transition to the ectomycorrhizal habit in the genomes of a hyperdiverse lineage of mushroom-forming fungi.</title>
        <authorList>
            <person name="Looney B."/>
            <person name="Miyauchi S."/>
            <person name="Morin E."/>
            <person name="Drula E."/>
            <person name="Courty P.E."/>
            <person name="Kohler A."/>
            <person name="Kuo A."/>
            <person name="LaButti K."/>
            <person name="Pangilinan J."/>
            <person name="Lipzen A."/>
            <person name="Riley R."/>
            <person name="Andreopoulos W."/>
            <person name="He G."/>
            <person name="Johnson J."/>
            <person name="Nolan M."/>
            <person name="Tritt A."/>
            <person name="Barry K.W."/>
            <person name="Grigoriev I.V."/>
            <person name="Nagy L.G."/>
            <person name="Hibbett D."/>
            <person name="Henrissat B."/>
            <person name="Matheny P.B."/>
            <person name="Labbe J."/>
            <person name="Martin F.M."/>
        </authorList>
    </citation>
    <scope>NUCLEOTIDE SEQUENCE</scope>
    <source>
        <strain evidence="1">HHB10654</strain>
    </source>
</reference>
<reference evidence="1" key="1">
    <citation type="submission" date="2021-03" db="EMBL/GenBank/DDBJ databases">
        <authorList>
            <consortium name="DOE Joint Genome Institute"/>
            <person name="Ahrendt S."/>
            <person name="Looney B.P."/>
            <person name="Miyauchi S."/>
            <person name="Morin E."/>
            <person name="Drula E."/>
            <person name="Courty P.E."/>
            <person name="Chicoki N."/>
            <person name="Fauchery L."/>
            <person name="Kohler A."/>
            <person name="Kuo A."/>
            <person name="Labutti K."/>
            <person name="Pangilinan J."/>
            <person name="Lipzen A."/>
            <person name="Riley R."/>
            <person name="Andreopoulos W."/>
            <person name="He G."/>
            <person name="Johnson J."/>
            <person name="Barry K.W."/>
            <person name="Grigoriev I.V."/>
            <person name="Nagy L."/>
            <person name="Hibbett D."/>
            <person name="Henrissat B."/>
            <person name="Matheny P.B."/>
            <person name="Labbe J."/>
            <person name="Martin F."/>
        </authorList>
    </citation>
    <scope>NUCLEOTIDE SEQUENCE</scope>
    <source>
        <strain evidence="1">HHB10654</strain>
    </source>
</reference>
<dbReference type="EMBL" id="MU277311">
    <property type="protein sequence ID" value="KAI0055117.1"/>
    <property type="molecule type" value="Genomic_DNA"/>
</dbReference>
<dbReference type="Proteomes" id="UP000814140">
    <property type="component" value="Unassembled WGS sequence"/>
</dbReference>
<evidence type="ECO:0000313" key="2">
    <source>
        <dbReference type="Proteomes" id="UP000814140"/>
    </source>
</evidence>
<evidence type="ECO:0000313" key="1">
    <source>
        <dbReference type="EMBL" id="KAI0055117.1"/>
    </source>
</evidence>
<keyword evidence="2" id="KW-1185">Reference proteome</keyword>
<name>A0ACB8SFS2_9AGAM</name>
<feature type="non-terminal residue" evidence="1">
    <location>
        <position position="1"/>
    </location>
</feature>
<feature type="non-terminal residue" evidence="1">
    <location>
        <position position="167"/>
    </location>
</feature>
<gene>
    <name evidence="1" type="ORF">BV25DRAFT_1769449</name>
</gene>
<proteinExistence type="predicted"/>
<sequence length="167" mass="19106">KSSSSKNWTRVDNVWVSSDLSPHVLQCTTKPDQRPPKTDHVPILTDLDIVFDVATSTPRHNFHMTDWTLFQQTLSSALEAKGRPAEFRTGELAQFETSLRSFMDAVQSAVEKAVPLTQGTPYSKRWWTKELTDLRKRARTAGRRSERHRTDSAHLAHVAFDDARKLY</sequence>